<sequence length="258" mass="29058">MRSTNSTRRRLKSHLVDLCFYLTRGYFGFFCKDGHNWCKKKDGRAVGEAHEILKGKPTSSSVAVSPEAGASSTSSSSPGSVEVSSEIVIKDNSVDIIGEFIGCDDVKTSQALRRLEIDSLPNQYFEYKGGISKQEQYDALLQIPEYTIQEQYNGGHPGFQDRSSNILLHDDAVIQLIWVNFDLTVKKLKGSVLLQSYSNKFLCSFVEWPIMLLLRLADFSRRLMSINTECRFNLKEGLLVYQHCCFVLSTGEKSKVVD</sequence>
<reference evidence="3" key="1">
    <citation type="journal article" date="2022" name="Plant J.">
        <title>Strategies of tolerance reflected in two North American maple genomes.</title>
        <authorList>
            <person name="McEvoy S.L."/>
            <person name="Sezen U.U."/>
            <person name="Trouern-Trend A."/>
            <person name="McMahon S.M."/>
            <person name="Schaberg P.G."/>
            <person name="Yang J."/>
            <person name="Wegrzyn J.L."/>
            <person name="Swenson N.G."/>
        </authorList>
    </citation>
    <scope>NUCLEOTIDE SEQUENCE</scope>
    <source>
        <strain evidence="3">NS2018</strain>
    </source>
</reference>
<comment type="caution">
    <text evidence="3">The sequence shown here is derived from an EMBL/GenBank/DDBJ whole genome shotgun (WGS) entry which is preliminary data.</text>
</comment>
<proteinExistence type="predicted"/>
<evidence type="ECO:0000313" key="4">
    <source>
        <dbReference type="Proteomes" id="UP001168877"/>
    </source>
</evidence>
<feature type="region of interest" description="Disordered" evidence="1">
    <location>
        <begin position="57"/>
        <end position="80"/>
    </location>
</feature>
<dbReference type="GO" id="GO:0003677">
    <property type="term" value="F:DNA binding"/>
    <property type="evidence" value="ECO:0007669"/>
    <property type="project" value="InterPro"/>
</dbReference>
<feature type="domain" description="CG-1" evidence="2">
    <location>
        <begin position="22"/>
        <end position="55"/>
    </location>
</feature>
<accession>A0AA39SPJ2</accession>
<dbReference type="Proteomes" id="UP001168877">
    <property type="component" value="Unassembled WGS sequence"/>
</dbReference>
<feature type="compositionally biased region" description="Low complexity" evidence="1">
    <location>
        <begin position="65"/>
        <end position="80"/>
    </location>
</feature>
<evidence type="ECO:0000313" key="3">
    <source>
        <dbReference type="EMBL" id="KAK0593972.1"/>
    </source>
</evidence>
<organism evidence="3 4">
    <name type="scientific">Acer saccharum</name>
    <name type="common">Sugar maple</name>
    <dbReference type="NCBI Taxonomy" id="4024"/>
    <lineage>
        <taxon>Eukaryota</taxon>
        <taxon>Viridiplantae</taxon>
        <taxon>Streptophyta</taxon>
        <taxon>Embryophyta</taxon>
        <taxon>Tracheophyta</taxon>
        <taxon>Spermatophyta</taxon>
        <taxon>Magnoliopsida</taxon>
        <taxon>eudicotyledons</taxon>
        <taxon>Gunneridae</taxon>
        <taxon>Pentapetalae</taxon>
        <taxon>rosids</taxon>
        <taxon>malvids</taxon>
        <taxon>Sapindales</taxon>
        <taxon>Sapindaceae</taxon>
        <taxon>Hippocastanoideae</taxon>
        <taxon>Acereae</taxon>
        <taxon>Acer</taxon>
    </lineage>
</organism>
<evidence type="ECO:0000259" key="2">
    <source>
        <dbReference type="Pfam" id="PF03859"/>
    </source>
</evidence>
<gene>
    <name evidence="3" type="ORF">LWI29_034620</name>
</gene>
<name>A0AA39SPJ2_ACESA</name>
<dbReference type="EMBL" id="JAUESC010000180">
    <property type="protein sequence ID" value="KAK0593972.1"/>
    <property type="molecule type" value="Genomic_DNA"/>
</dbReference>
<keyword evidence="4" id="KW-1185">Reference proteome</keyword>
<protein>
    <recommendedName>
        <fullName evidence="2">CG-1 domain-containing protein</fullName>
    </recommendedName>
</protein>
<reference evidence="3" key="2">
    <citation type="submission" date="2023-06" db="EMBL/GenBank/DDBJ databases">
        <authorList>
            <person name="Swenson N.G."/>
            <person name="Wegrzyn J.L."/>
            <person name="Mcevoy S.L."/>
        </authorList>
    </citation>
    <scope>NUCLEOTIDE SEQUENCE</scope>
    <source>
        <strain evidence="3">NS2018</strain>
        <tissue evidence="3">Leaf</tissue>
    </source>
</reference>
<evidence type="ECO:0000256" key="1">
    <source>
        <dbReference type="SAM" id="MobiDB-lite"/>
    </source>
</evidence>
<dbReference type="AlphaFoldDB" id="A0AA39SPJ2"/>
<dbReference type="InterPro" id="IPR005559">
    <property type="entry name" value="CG-1_dom"/>
</dbReference>
<dbReference type="Pfam" id="PF03859">
    <property type="entry name" value="CG-1"/>
    <property type="match status" value="1"/>
</dbReference>